<evidence type="ECO:0000313" key="2">
    <source>
        <dbReference type="EMBL" id="ABK23569.1"/>
    </source>
</evidence>
<protein>
    <recommendedName>
        <fullName evidence="3">Lipid-binding serum glycoprotein N-terminal domain-containing protein</fullName>
    </recommendedName>
</protein>
<accession>A9NSF8</accession>
<sequence length="228" mass="24895">MKAIVISFAIILASVSALPNLQVEKAIRSGQERLVTDQIVSVIEDISQAIIDAGLDPLIIENNEIDYALPVPSIFNVRGFLRGLLFQGASNIVIDRMNLNILTMRLTWNIRLPQILLNVADSGVHANYFGKDFEASYSGRLAINRIVSTGDVRVSIGIISGISVRSIALTVDLQGIDSQLNLKIQGVDLSNYVNTYLGQTMPNTLKEFSGDINDLVTIVAKEVIETIL</sequence>
<organism evidence="2">
    <name type="scientific">Picea sitchensis</name>
    <name type="common">Sitka spruce</name>
    <name type="synonym">Pinus sitchensis</name>
    <dbReference type="NCBI Taxonomy" id="3332"/>
    <lineage>
        <taxon>Eukaryota</taxon>
        <taxon>Viridiplantae</taxon>
        <taxon>Streptophyta</taxon>
        <taxon>Embryophyta</taxon>
        <taxon>Tracheophyta</taxon>
        <taxon>Spermatophyta</taxon>
        <taxon>Pinopsida</taxon>
        <taxon>Pinidae</taxon>
        <taxon>Conifers I</taxon>
        <taxon>Pinales</taxon>
        <taxon>Pinaceae</taxon>
        <taxon>Picea</taxon>
    </lineage>
</organism>
<dbReference type="Gene3D" id="3.15.10.30">
    <property type="entry name" value="Haemolymph juvenile hormone binding protein"/>
    <property type="match status" value="1"/>
</dbReference>
<dbReference type="AlphaFoldDB" id="A9NSF8"/>
<name>A9NSF8_PICSI</name>
<dbReference type="Pfam" id="PF06585">
    <property type="entry name" value="JHBP"/>
    <property type="match status" value="1"/>
</dbReference>
<proteinExistence type="evidence at transcript level"/>
<dbReference type="InterPro" id="IPR010562">
    <property type="entry name" value="Haemolymph_juvenile_hormone-bd"/>
</dbReference>
<feature type="chain" id="PRO_5002739081" description="Lipid-binding serum glycoprotein N-terminal domain-containing protein" evidence="1">
    <location>
        <begin position="18"/>
        <end position="228"/>
    </location>
</feature>
<dbReference type="EMBL" id="EF084247">
    <property type="protein sequence ID" value="ABK23569.1"/>
    <property type="molecule type" value="mRNA"/>
</dbReference>
<evidence type="ECO:0000256" key="1">
    <source>
        <dbReference type="SAM" id="SignalP"/>
    </source>
</evidence>
<keyword evidence="1" id="KW-0732">Signal</keyword>
<dbReference type="InterPro" id="IPR038606">
    <property type="entry name" value="To_sf"/>
</dbReference>
<evidence type="ECO:0008006" key="3">
    <source>
        <dbReference type="Google" id="ProtNLM"/>
    </source>
</evidence>
<reference evidence="2" key="1">
    <citation type="journal article" date="2008" name="BMC Genomics">
        <title>A conifer genomics resource of 200,000 spruce (Picea spp.) ESTs and 6,464 high-quality, sequence-finished full-length cDNAs for Sitka spruce (Picea sitchensis).</title>
        <authorList>
            <person name="Ralph S.G."/>
            <person name="Chun H.J."/>
            <person name="Kolosova N."/>
            <person name="Cooper D."/>
            <person name="Oddy C."/>
            <person name="Ritland C.E."/>
            <person name="Kirkpatrick R."/>
            <person name="Moore R."/>
            <person name="Barber S."/>
            <person name="Holt R.A."/>
            <person name="Jones S.J."/>
            <person name="Marra M.A."/>
            <person name="Douglas C.J."/>
            <person name="Ritland K."/>
            <person name="Bohlmann J."/>
        </authorList>
    </citation>
    <scope>NUCLEOTIDE SEQUENCE</scope>
    <source>
        <tissue evidence="2">Green portion of the leader tissue</tissue>
    </source>
</reference>
<feature type="signal peptide" evidence="1">
    <location>
        <begin position="1"/>
        <end position="17"/>
    </location>
</feature>